<keyword evidence="2" id="KW-0808">Transferase</keyword>
<keyword evidence="2" id="KW-0548">Nucleotidyltransferase</keyword>
<dbReference type="GO" id="GO:0047343">
    <property type="term" value="F:glucose-1-phosphate cytidylyltransferase activity"/>
    <property type="evidence" value="ECO:0007669"/>
    <property type="project" value="InterPro"/>
</dbReference>
<dbReference type="RefSeq" id="WP_212785872.1">
    <property type="nucleotide sequence ID" value="NZ_AP019536.1"/>
</dbReference>
<dbReference type="InterPro" id="IPR005835">
    <property type="entry name" value="NTP_transferase_dom"/>
</dbReference>
<sequence>MKVVILCGGKGTRLREETEYRPKPMVPVGNHPILWHIMKIYAAHGHKEFILCLGYKGEVIKDWFRNLNWMTSDVRMTLGDSGKVHFYDTMEERDWTVTLADTGQETMTGGRIKRIEKYLDGDEEFLLTYGDGLGSVDITASIEYHRLHNRVLTLTGVRPPGRWGELKVTDGHVTNFFEKPQTSSGMVNGGFFVANRKLFTYLNDDPMLVFEQNPLNTLAREGELGCYAHDGFWQPMDTYQEFMLLNKMWNEGRAEWKIW</sequence>
<protein>
    <submittedName>
        <fullName evidence="2">Glucose-1-phosphate cytidylyltransferase</fullName>
    </submittedName>
</protein>
<dbReference type="NCBIfam" id="TIGR02623">
    <property type="entry name" value="G1P_cyt_trans"/>
    <property type="match status" value="1"/>
</dbReference>
<dbReference type="GO" id="GO:0009243">
    <property type="term" value="P:O antigen biosynthetic process"/>
    <property type="evidence" value="ECO:0007669"/>
    <property type="project" value="InterPro"/>
</dbReference>
<accession>A0AAN1T0T9</accession>
<evidence type="ECO:0000259" key="1">
    <source>
        <dbReference type="Pfam" id="PF00483"/>
    </source>
</evidence>
<keyword evidence="3" id="KW-1185">Reference proteome</keyword>
<organism evidence="2 3">
    <name type="scientific">Ferrigenium kumadai</name>
    <dbReference type="NCBI Taxonomy" id="1682490"/>
    <lineage>
        <taxon>Bacteria</taxon>
        <taxon>Pseudomonadati</taxon>
        <taxon>Pseudomonadota</taxon>
        <taxon>Betaproteobacteria</taxon>
        <taxon>Nitrosomonadales</taxon>
        <taxon>Gallionellaceae</taxon>
        <taxon>Ferrigenium</taxon>
    </lineage>
</organism>
<proteinExistence type="predicted"/>
<name>A0AAN1T0T9_9PROT</name>
<dbReference type="EMBL" id="AP019536">
    <property type="protein sequence ID" value="BBJ00649.1"/>
    <property type="molecule type" value="Genomic_DNA"/>
</dbReference>
<dbReference type="InterPro" id="IPR046981">
    <property type="entry name" value="G1P_cyt_trans"/>
</dbReference>
<gene>
    <name evidence="2" type="ORF">FGKAn22_23410</name>
</gene>
<dbReference type="AlphaFoldDB" id="A0AAN1T0T9"/>
<dbReference type="SUPFAM" id="SSF53448">
    <property type="entry name" value="Nucleotide-diphospho-sugar transferases"/>
    <property type="match status" value="1"/>
</dbReference>
<dbReference type="Proteomes" id="UP001319121">
    <property type="component" value="Chromosome"/>
</dbReference>
<reference evidence="2 3" key="1">
    <citation type="submission" date="2019-03" db="EMBL/GenBank/DDBJ databases">
        <title>Complete genome sequence of Ferrigenium kumadai strain An22, a microaerophilic iron-oxidizing bacterium isolated from a paddy field soil.</title>
        <authorList>
            <person name="Watanabe T."/>
            <person name="Asakawa S."/>
        </authorList>
    </citation>
    <scope>NUCLEOTIDE SEQUENCE [LARGE SCALE GENOMIC DNA]</scope>
    <source>
        <strain evidence="2 3">An22</strain>
    </source>
</reference>
<evidence type="ECO:0000313" key="3">
    <source>
        <dbReference type="Proteomes" id="UP001319121"/>
    </source>
</evidence>
<dbReference type="CDD" id="cd02524">
    <property type="entry name" value="G1P_cytidylyltransferase"/>
    <property type="match status" value="1"/>
</dbReference>
<dbReference type="PANTHER" id="PTHR47183">
    <property type="entry name" value="GLUCOSE-1-PHOSPHATE CYTIDYLYLTRANSFERASE-RELATED"/>
    <property type="match status" value="1"/>
</dbReference>
<feature type="domain" description="Nucleotidyl transferase" evidence="1">
    <location>
        <begin position="2"/>
        <end position="202"/>
    </location>
</feature>
<dbReference type="Gene3D" id="3.90.550.10">
    <property type="entry name" value="Spore Coat Polysaccharide Biosynthesis Protein SpsA, Chain A"/>
    <property type="match status" value="1"/>
</dbReference>
<dbReference type="InterPro" id="IPR013446">
    <property type="entry name" value="G1P_cyt_trans-like"/>
</dbReference>
<dbReference type="KEGG" id="fku:FGKAn22_23410"/>
<dbReference type="InterPro" id="IPR029044">
    <property type="entry name" value="Nucleotide-diphossugar_trans"/>
</dbReference>
<evidence type="ECO:0000313" key="2">
    <source>
        <dbReference type="EMBL" id="BBJ00649.1"/>
    </source>
</evidence>
<dbReference type="PANTHER" id="PTHR47183:SF1">
    <property type="entry name" value="GLUCOSE-1-PHOSPHATE CYTIDYLYLTRANSFERASE"/>
    <property type="match status" value="1"/>
</dbReference>
<dbReference type="Pfam" id="PF00483">
    <property type="entry name" value="NTP_transferase"/>
    <property type="match status" value="1"/>
</dbReference>